<proteinExistence type="inferred from homology"/>
<dbReference type="Pfam" id="PF13516">
    <property type="entry name" value="LRR_6"/>
    <property type="match status" value="1"/>
</dbReference>
<dbReference type="PROSITE" id="PS50104">
    <property type="entry name" value="TIR"/>
    <property type="match status" value="1"/>
</dbReference>
<keyword evidence="11" id="KW-0675">Receptor</keyword>
<dbReference type="GO" id="GO:0038023">
    <property type="term" value="F:signaling receptor activity"/>
    <property type="evidence" value="ECO:0007669"/>
    <property type="project" value="TreeGrafter"/>
</dbReference>
<feature type="region of interest" description="Disordered" evidence="14">
    <location>
        <begin position="39"/>
        <end position="63"/>
    </location>
</feature>
<name>A0A8B9UPK3_9AVES</name>
<evidence type="ECO:0000256" key="7">
    <source>
        <dbReference type="ARBA" id="ARBA00022737"/>
    </source>
</evidence>
<evidence type="ECO:0000256" key="2">
    <source>
        <dbReference type="ARBA" id="ARBA00009634"/>
    </source>
</evidence>
<comment type="similarity">
    <text evidence="2">Belongs to the Toll-like receptor family.</text>
</comment>
<feature type="region of interest" description="Disordered" evidence="14">
    <location>
        <begin position="1007"/>
        <end position="1029"/>
    </location>
</feature>
<feature type="domain" description="TIR" evidence="16">
    <location>
        <begin position="863"/>
        <end position="1003"/>
    </location>
</feature>
<evidence type="ECO:0000256" key="14">
    <source>
        <dbReference type="SAM" id="MobiDB-lite"/>
    </source>
</evidence>
<keyword evidence="12" id="KW-0325">Glycoprotein</keyword>
<dbReference type="FunFam" id="3.80.10.10:FF:000770">
    <property type="entry name" value="Uncharacterized protein"/>
    <property type="match status" value="1"/>
</dbReference>
<keyword evidence="8" id="KW-0391">Immunity</keyword>
<protein>
    <recommendedName>
        <fullName evidence="16">TIR domain-containing protein</fullName>
    </recommendedName>
</protein>
<dbReference type="PANTHER" id="PTHR24365:SF545">
    <property type="entry name" value="TOLL-LIKE RECEPTOR 12"/>
    <property type="match status" value="1"/>
</dbReference>
<dbReference type="Pfam" id="PF13855">
    <property type="entry name" value="LRR_8"/>
    <property type="match status" value="6"/>
</dbReference>
<evidence type="ECO:0000256" key="11">
    <source>
        <dbReference type="ARBA" id="ARBA00023170"/>
    </source>
</evidence>
<evidence type="ECO:0000256" key="8">
    <source>
        <dbReference type="ARBA" id="ARBA00022859"/>
    </source>
</evidence>
<evidence type="ECO:0000256" key="12">
    <source>
        <dbReference type="ARBA" id="ARBA00023180"/>
    </source>
</evidence>
<dbReference type="PANTHER" id="PTHR24365">
    <property type="entry name" value="TOLL-LIKE RECEPTOR"/>
    <property type="match status" value="1"/>
</dbReference>
<dbReference type="GO" id="GO:0045087">
    <property type="term" value="P:innate immune response"/>
    <property type="evidence" value="ECO:0007669"/>
    <property type="project" value="UniProtKB-KW"/>
</dbReference>
<feature type="transmembrane region" description="Helical" evidence="15">
    <location>
        <begin position="812"/>
        <end position="834"/>
    </location>
</feature>
<dbReference type="PRINTS" id="PR01537">
    <property type="entry name" value="INTRLKN1R1F"/>
</dbReference>
<reference evidence="17" key="1">
    <citation type="submission" date="2025-08" db="UniProtKB">
        <authorList>
            <consortium name="Ensembl"/>
        </authorList>
    </citation>
    <scope>IDENTIFICATION</scope>
</reference>
<organism evidence="17 18">
    <name type="scientific">Anas zonorhyncha</name>
    <name type="common">Eastern spot-billed duck</name>
    <dbReference type="NCBI Taxonomy" id="75864"/>
    <lineage>
        <taxon>Eukaryota</taxon>
        <taxon>Metazoa</taxon>
        <taxon>Chordata</taxon>
        <taxon>Craniata</taxon>
        <taxon>Vertebrata</taxon>
        <taxon>Euteleostomi</taxon>
        <taxon>Archelosauria</taxon>
        <taxon>Archosauria</taxon>
        <taxon>Dinosauria</taxon>
        <taxon>Saurischia</taxon>
        <taxon>Theropoda</taxon>
        <taxon>Coelurosauria</taxon>
        <taxon>Aves</taxon>
        <taxon>Neognathae</taxon>
        <taxon>Galloanserae</taxon>
        <taxon>Anseriformes</taxon>
        <taxon>Anatidae</taxon>
        <taxon>Anatinae</taxon>
        <taxon>Anas</taxon>
    </lineage>
</organism>
<evidence type="ECO:0000256" key="3">
    <source>
        <dbReference type="ARBA" id="ARBA00022588"/>
    </source>
</evidence>
<dbReference type="InterPro" id="IPR001611">
    <property type="entry name" value="Leu-rich_rpt"/>
</dbReference>
<dbReference type="PROSITE" id="PS51450">
    <property type="entry name" value="LRR"/>
    <property type="match status" value="2"/>
</dbReference>
<keyword evidence="6" id="KW-0732">Signal</keyword>
<dbReference type="InterPro" id="IPR032675">
    <property type="entry name" value="LRR_dom_sf"/>
</dbReference>
<keyword evidence="5 15" id="KW-0812">Transmembrane</keyword>
<accession>A0A8B9UPK3</accession>
<dbReference type="GO" id="GO:0005886">
    <property type="term" value="C:plasma membrane"/>
    <property type="evidence" value="ECO:0007669"/>
    <property type="project" value="TreeGrafter"/>
</dbReference>
<keyword evidence="10 15" id="KW-0472">Membrane</keyword>
<dbReference type="SMART" id="SM00369">
    <property type="entry name" value="LRR_TYP"/>
    <property type="match status" value="20"/>
</dbReference>
<dbReference type="Gene3D" id="3.40.50.10140">
    <property type="entry name" value="Toll/interleukin-1 receptor homology (TIR) domain"/>
    <property type="match status" value="1"/>
</dbReference>
<dbReference type="SUPFAM" id="SSF52200">
    <property type="entry name" value="Toll/Interleukin receptor TIR domain"/>
    <property type="match status" value="1"/>
</dbReference>
<sequence>MLRTEDQPFSLKSTTHLLHELLQTWPLHLKGSLAFPDIRGRRKQPRMTEPADGMARPRPSRSSSSFLPLLLLLPARHPLALLVAVAVTATLPPPALPYGFRNCIEAAWDPGFFRCIQRYLESPGPAVSDLPPRTYALNLSHNALRLLPPASFARLPRLRTLDLAYNRLQTLAPGAFDGLGELSALDLSYNRLAALGDGVFAGLGNLSSLWLRRNPLGSVSPGALAPLVNLRCLSLRGGRLEGLGAVAEAVKGLGRLRTLDLCCNNLTALGPGPPLPASLVNLHLCNNSLGGLLGASPTTLRHVRTLDLSYNGIARAEAFAPLRLRNLSLLHLSGNPLDVFRLLEVSDVRPHSLDFSGLKLGEGGVEKVCQKLKGPRALRRLKLQHNGFQKMPNGTLASCPLLKELDLSYNRLRGVGCVGPLLRGEQQRELEALTVEHNLLQRLPSCWTAAELPRLANISFRYNRILTIGPGAFAYAPALRVLKLNINSLARLDRDALRGLGNLTELRLDNNLLTDLYQGSFVDLGSLRTLNLRNNRVSVLFPGIFKGLASLQTLDLGGNNLRHLASRSLLGVPVLSKLYLDRNRLLEVRSEVFAPVQATLGVLDLQANNLQYITQRQRQQPPFRNLSRLYDLKMQAQQPYGLKVLPHRFFQGLVGLRSLSLSQNKLLAIPADVFQDLGQLTFLTLADSSNGMQDLPDGVFRNLGNLLTLDLENVGLHSLTLEVFGNLSRLRVLKLAKNELKTFNYSVASRLPSLRYLDLRKCPLSCTCDNTWLQSWLNNSRVQVVYPYNYTCGLRHHTYIHSFDTRVCFLDLGFYLFTGTVPVVLLLLVVPMVYHRAYWRLKYHWYLLRCWVNQQWRREEERYVYDSFVSYNSADESWVLQELVPQLERDSFRLCLHHRDFQPGRSIIDNIVDAVYNSRKTVCVVSRSYLRSEWCSMEVQLASYRLLDERRDVLVLVLLEDVGDAELSAYHRMRRVLLRRTYLRWPPEPPAQPLFWARLKKALRWGEGGEGEEEEGLGAGRRGEKEEQA</sequence>
<dbReference type="GO" id="GO:0007165">
    <property type="term" value="P:signal transduction"/>
    <property type="evidence" value="ECO:0007669"/>
    <property type="project" value="InterPro"/>
</dbReference>
<evidence type="ECO:0000256" key="6">
    <source>
        <dbReference type="ARBA" id="ARBA00022729"/>
    </source>
</evidence>
<dbReference type="SMART" id="SM00255">
    <property type="entry name" value="TIR"/>
    <property type="match status" value="1"/>
</dbReference>
<dbReference type="Ensembl" id="ENSAZOT00000010876.1">
    <property type="protein sequence ID" value="ENSAZOP00000010184.1"/>
    <property type="gene ID" value="ENSAZOG00000006507.1"/>
</dbReference>
<evidence type="ECO:0000256" key="15">
    <source>
        <dbReference type="SAM" id="Phobius"/>
    </source>
</evidence>
<dbReference type="FunFam" id="3.40.50.10140:FF:000001">
    <property type="entry name" value="Toll-like receptor 2"/>
    <property type="match status" value="1"/>
</dbReference>
<keyword evidence="7" id="KW-0677">Repeat</keyword>
<dbReference type="SUPFAM" id="SSF52058">
    <property type="entry name" value="L domain-like"/>
    <property type="match status" value="2"/>
</dbReference>
<evidence type="ECO:0000256" key="9">
    <source>
        <dbReference type="ARBA" id="ARBA00022989"/>
    </source>
</evidence>
<keyword evidence="18" id="KW-1185">Reference proteome</keyword>
<keyword evidence="4" id="KW-0433">Leucine-rich repeat</keyword>
<dbReference type="Gene3D" id="3.80.10.10">
    <property type="entry name" value="Ribonuclease Inhibitor"/>
    <property type="match status" value="5"/>
</dbReference>
<evidence type="ECO:0000256" key="1">
    <source>
        <dbReference type="ARBA" id="ARBA00004479"/>
    </source>
</evidence>
<evidence type="ECO:0000313" key="18">
    <source>
        <dbReference type="Proteomes" id="UP000694549"/>
    </source>
</evidence>
<dbReference type="Pfam" id="PF01582">
    <property type="entry name" value="TIR"/>
    <property type="match status" value="1"/>
</dbReference>
<evidence type="ECO:0000313" key="17">
    <source>
        <dbReference type="Ensembl" id="ENSAZOP00000010184.1"/>
    </source>
</evidence>
<dbReference type="InterPro" id="IPR000157">
    <property type="entry name" value="TIR_dom"/>
</dbReference>
<dbReference type="PRINTS" id="PR00019">
    <property type="entry name" value="LEURICHRPT"/>
</dbReference>
<dbReference type="FunFam" id="3.80.10.10:FF:001164">
    <property type="entry name" value="GH01279p"/>
    <property type="match status" value="2"/>
</dbReference>
<reference evidence="17" key="2">
    <citation type="submission" date="2025-09" db="UniProtKB">
        <authorList>
            <consortium name="Ensembl"/>
        </authorList>
    </citation>
    <scope>IDENTIFICATION</scope>
</reference>
<evidence type="ECO:0000256" key="4">
    <source>
        <dbReference type="ARBA" id="ARBA00022614"/>
    </source>
</evidence>
<evidence type="ECO:0000256" key="13">
    <source>
        <dbReference type="ARBA" id="ARBA00023198"/>
    </source>
</evidence>
<dbReference type="GO" id="GO:0006954">
    <property type="term" value="P:inflammatory response"/>
    <property type="evidence" value="ECO:0007669"/>
    <property type="project" value="UniProtKB-KW"/>
</dbReference>
<comment type="subcellular location">
    <subcellularLocation>
        <location evidence="1">Membrane</location>
        <topology evidence="1">Single-pass type I membrane protein</topology>
    </subcellularLocation>
</comment>
<dbReference type="InterPro" id="IPR003591">
    <property type="entry name" value="Leu-rich_rpt_typical-subtyp"/>
</dbReference>
<evidence type="ECO:0000259" key="16">
    <source>
        <dbReference type="PROSITE" id="PS50104"/>
    </source>
</evidence>
<keyword evidence="13" id="KW-0395">Inflammatory response</keyword>
<dbReference type="InterPro" id="IPR035897">
    <property type="entry name" value="Toll_tir_struct_dom_sf"/>
</dbReference>
<evidence type="ECO:0000256" key="5">
    <source>
        <dbReference type="ARBA" id="ARBA00022692"/>
    </source>
</evidence>
<dbReference type="AlphaFoldDB" id="A0A8B9UPK3"/>
<dbReference type="Proteomes" id="UP000694549">
    <property type="component" value="Unplaced"/>
</dbReference>
<evidence type="ECO:0000256" key="10">
    <source>
        <dbReference type="ARBA" id="ARBA00023136"/>
    </source>
</evidence>
<keyword evidence="9 15" id="KW-1133">Transmembrane helix</keyword>
<keyword evidence="3" id="KW-0399">Innate immunity</keyword>